<organism evidence="1">
    <name type="scientific">Arundo donax</name>
    <name type="common">Giant reed</name>
    <name type="synonym">Donax arundinaceus</name>
    <dbReference type="NCBI Taxonomy" id="35708"/>
    <lineage>
        <taxon>Eukaryota</taxon>
        <taxon>Viridiplantae</taxon>
        <taxon>Streptophyta</taxon>
        <taxon>Embryophyta</taxon>
        <taxon>Tracheophyta</taxon>
        <taxon>Spermatophyta</taxon>
        <taxon>Magnoliopsida</taxon>
        <taxon>Liliopsida</taxon>
        <taxon>Poales</taxon>
        <taxon>Poaceae</taxon>
        <taxon>PACMAD clade</taxon>
        <taxon>Arundinoideae</taxon>
        <taxon>Arundineae</taxon>
        <taxon>Arundo</taxon>
    </lineage>
</organism>
<reference evidence="1" key="2">
    <citation type="journal article" date="2015" name="Data Brief">
        <title>Shoot transcriptome of the giant reed, Arundo donax.</title>
        <authorList>
            <person name="Barrero R.A."/>
            <person name="Guerrero F.D."/>
            <person name="Moolhuijzen P."/>
            <person name="Goolsby J.A."/>
            <person name="Tidwell J."/>
            <person name="Bellgard S.E."/>
            <person name="Bellgard M.I."/>
        </authorList>
    </citation>
    <scope>NUCLEOTIDE SEQUENCE</scope>
    <source>
        <tissue evidence="1">Shoot tissue taken approximately 20 cm above the soil surface</tissue>
    </source>
</reference>
<name>A0A0A9ECV1_ARUDO</name>
<evidence type="ECO:0000313" key="1">
    <source>
        <dbReference type="EMBL" id="JAD95675.1"/>
    </source>
</evidence>
<dbReference type="EMBL" id="GBRH01202220">
    <property type="protein sequence ID" value="JAD95675.1"/>
    <property type="molecule type" value="Transcribed_RNA"/>
</dbReference>
<sequence length="37" mass="4564">MQLVATWIWMHGLHLRSWIFSIKLRITLRRVQKCGRK</sequence>
<protein>
    <submittedName>
        <fullName evidence="1">Uncharacterized protein</fullName>
    </submittedName>
</protein>
<reference evidence="1" key="1">
    <citation type="submission" date="2014-09" db="EMBL/GenBank/DDBJ databases">
        <authorList>
            <person name="Magalhaes I.L.F."/>
            <person name="Oliveira U."/>
            <person name="Santos F.R."/>
            <person name="Vidigal T.H.D.A."/>
            <person name="Brescovit A.D."/>
            <person name="Santos A.J."/>
        </authorList>
    </citation>
    <scope>NUCLEOTIDE SEQUENCE</scope>
    <source>
        <tissue evidence="1">Shoot tissue taken approximately 20 cm above the soil surface</tissue>
    </source>
</reference>
<proteinExistence type="predicted"/>
<accession>A0A0A9ECV1</accession>
<dbReference type="AlphaFoldDB" id="A0A0A9ECV1"/>